<evidence type="ECO:0000256" key="6">
    <source>
        <dbReference type="SAM" id="Phobius"/>
    </source>
</evidence>
<evidence type="ECO:0000256" key="1">
    <source>
        <dbReference type="ARBA" id="ARBA00004141"/>
    </source>
</evidence>
<feature type="transmembrane region" description="Helical" evidence="6">
    <location>
        <begin position="268"/>
        <end position="287"/>
    </location>
</feature>
<dbReference type="Proteomes" id="UP000178168">
    <property type="component" value="Unassembled WGS sequence"/>
</dbReference>
<feature type="transmembrane region" description="Helical" evidence="6">
    <location>
        <begin position="7"/>
        <end position="27"/>
    </location>
</feature>
<feature type="transmembrane region" description="Helical" evidence="6">
    <location>
        <begin position="228"/>
        <end position="256"/>
    </location>
</feature>
<evidence type="ECO:0000256" key="4">
    <source>
        <dbReference type="ARBA" id="ARBA00022989"/>
    </source>
</evidence>
<evidence type="ECO:0000256" key="2">
    <source>
        <dbReference type="ARBA" id="ARBA00009773"/>
    </source>
</evidence>
<evidence type="ECO:0000313" key="7">
    <source>
        <dbReference type="EMBL" id="OHA84564.1"/>
    </source>
</evidence>
<dbReference type="InterPro" id="IPR002549">
    <property type="entry name" value="AI-2E-like"/>
</dbReference>
<protein>
    <recommendedName>
        <fullName evidence="9">AI-2E family transporter</fullName>
    </recommendedName>
</protein>
<feature type="transmembrane region" description="Helical" evidence="6">
    <location>
        <begin position="199"/>
        <end position="222"/>
    </location>
</feature>
<comment type="similarity">
    <text evidence="2">Belongs to the autoinducer-2 exporter (AI-2E) (TC 2.A.86) family.</text>
</comment>
<name>A0A1G2SHY0_9BACT</name>
<accession>A0A1G2SHY0</accession>
<dbReference type="STRING" id="1802730.A2591_03275"/>
<dbReference type="AlphaFoldDB" id="A0A1G2SHY0"/>
<evidence type="ECO:0000256" key="5">
    <source>
        <dbReference type="ARBA" id="ARBA00023136"/>
    </source>
</evidence>
<feature type="transmembrane region" description="Helical" evidence="6">
    <location>
        <begin position="143"/>
        <end position="165"/>
    </location>
</feature>
<evidence type="ECO:0000313" key="8">
    <source>
        <dbReference type="Proteomes" id="UP000178168"/>
    </source>
</evidence>
<feature type="transmembrane region" description="Helical" evidence="6">
    <location>
        <begin position="33"/>
        <end position="52"/>
    </location>
</feature>
<proteinExistence type="inferred from homology"/>
<sequence>MVNREKVQLTFFFIFFAAVTALTAYLFLPFFEVLALAAIFAVVLSPIHRRVLKVLRGRAGFAAAATVLLTLVFIVIPVSFVGVQVFSEAGNVYGGLRNGGDYVTSVVQAIETPIQSVIPSFTINVAGYGEAFFGWLASHLGPFLSGTAYVIFGFLLMLVALFFFLRDGKHFLNFLLTVSPLDDTYDDEIVHRVGATVHAVVRGALLVSIVQGILAGVGMALFGVPNAVLWGTLAAIAAIIPGLGTGLVLIPAVLYLFMQGGFVAPLGLMAWGIAVVGLVDNILMPYLYSRGASIHPLVILFAVLGGLATFGPLGFLIGPIVVSLFIAVFDIYQKFTEEKHVSA</sequence>
<reference evidence="7 8" key="1">
    <citation type="journal article" date="2016" name="Nat. Commun.">
        <title>Thousands of microbial genomes shed light on interconnected biogeochemical processes in an aquifer system.</title>
        <authorList>
            <person name="Anantharaman K."/>
            <person name="Brown C.T."/>
            <person name="Hug L.A."/>
            <person name="Sharon I."/>
            <person name="Castelle C.J."/>
            <person name="Probst A.J."/>
            <person name="Thomas B.C."/>
            <person name="Singh A."/>
            <person name="Wilkins M.J."/>
            <person name="Karaoz U."/>
            <person name="Brodie E.L."/>
            <person name="Williams K.H."/>
            <person name="Hubbard S.S."/>
            <person name="Banfield J.F."/>
        </authorList>
    </citation>
    <scope>NUCLEOTIDE SEQUENCE [LARGE SCALE GENOMIC DNA]</scope>
</reference>
<keyword evidence="3 6" id="KW-0812">Transmembrane</keyword>
<dbReference type="Pfam" id="PF01594">
    <property type="entry name" value="AI-2E_transport"/>
    <property type="match status" value="1"/>
</dbReference>
<dbReference type="PANTHER" id="PTHR21716:SF4">
    <property type="entry name" value="TRANSMEMBRANE PROTEIN 245"/>
    <property type="match status" value="1"/>
</dbReference>
<keyword evidence="5 6" id="KW-0472">Membrane</keyword>
<keyword evidence="4 6" id="KW-1133">Transmembrane helix</keyword>
<feature type="transmembrane region" description="Helical" evidence="6">
    <location>
        <begin position="299"/>
        <end position="329"/>
    </location>
</feature>
<comment type="subcellular location">
    <subcellularLocation>
        <location evidence="1">Membrane</location>
        <topology evidence="1">Multi-pass membrane protein</topology>
    </subcellularLocation>
</comment>
<evidence type="ECO:0000256" key="3">
    <source>
        <dbReference type="ARBA" id="ARBA00022692"/>
    </source>
</evidence>
<dbReference type="EMBL" id="MHUZ01000038">
    <property type="protein sequence ID" value="OHA84564.1"/>
    <property type="molecule type" value="Genomic_DNA"/>
</dbReference>
<organism evidence="7 8">
    <name type="scientific">Candidatus Yonathbacteria bacterium RIFOXYD1_FULL_52_36</name>
    <dbReference type="NCBI Taxonomy" id="1802730"/>
    <lineage>
        <taxon>Bacteria</taxon>
        <taxon>Candidatus Yonathiibacteriota</taxon>
    </lineage>
</organism>
<gene>
    <name evidence="7" type="ORF">A2591_03275</name>
</gene>
<dbReference type="PANTHER" id="PTHR21716">
    <property type="entry name" value="TRANSMEMBRANE PROTEIN"/>
    <property type="match status" value="1"/>
</dbReference>
<feature type="transmembrane region" description="Helical" evidence="6">
    <location>
        <begin position="59"/>
        <end position="86"/>
    </location>
</feature>
<dbReference type="GO" id="GO:0016020">
    <property type="term" value="C:membrane"/>
    <property type="evidence" value="ECO:0007669"/>
    <property type="project" value="UniProtKB-SubCell"/>
</dbReference>
<evidence type="ECO:0008006" key="9">
    <source>
        <dbReference type="Google" id="ProtNLM"/>
    </source>
</evidence>
<comment type="caution">
    <text evidence="7">The sequence shown here is derived from an EMBL/GenBank/DDBJ whole genome shotgun (WGS) entry which is preliminary data.</text>
</comment>